<gene>
    <name evidence="1" type="ORF">ZT1A5_G11162</name>
</gene>
<sequence>MPLYFPPVTQLTLKLIVEVDKILSVQDRNKPDENPFYIDLSSVITENIFVVDGYKLSAITYTYDRHRRDSITLPDRLWRAKAQEDAWAATAKFAISSRYEHHHQPACVVAKAACHLNVPLRSLMNLAACSRTRLIFPGGSLMLWGIDQKLTSTNVIPPGSIMSECFSPMWIANYLTRDTATTASNATIHVFCPQHKRFEHWRRNWSSIFKESFGTLTNQSADANSVITTEPWNLLEDSEIPPAFVTPEAKVNEEQAHVVQVARRDVIESLAHMRSETVHLCGH</sequence>
<proteinExistence type="predicted"/>
<name>A0A1Y6LZ81_ZYMTR</name>
<evidence type="ECO:0000313" key="1">
    <source>
        <dbReference type="EMBL" id="SMY29713.1"/>
    </source>
</evidence>
<accession>A0A1Y6LZ81</accession>
<evidence type="ECO:0000313" key="2">
    <source>
        <dbReference type="Proteomes" id="UP000215453"/>
    </source>
</evidence>
<organism evidence="1 2">
    <name type="scientific">Zymoseptoria tritici ST99CH_1A5</name>
    <dbReference type="NCBI Taxonomy" id="1276529"/>
    <lineage>
        <taxon>Eukaryota</taxon>
        <taxon>Fungi</taxon>
        <taxon>Dikarya</taxon>
        <taxon>Ascomycota</taxon>
        <taxon>Pezizomycotina</taxon>
        <taxon>Dothideomycetes</taxon>
        <taxon>Dothideomycetidae</taxon>
        <taxon>Mycosphaerellales</taxon>
        <taxon>Mycosphaerellaceae</taxon>
        <taxon>Zymoseptoria</taxon>
    </lineage>
</organism>
<reference evidence="1 2" key="1">
    <citation type="submission" date="2016-10" db="EMBL/GenBank/DDBJ databases">
        <authorList>
            <person name="Varghese N."/>
        </authorList>
    </citation>
    <scope>NUCLEOTIDE SEQUENCE [LARGE SCALE GENOMIC DNA]</scope>
</reference>
<dbReference type="Proteomes" id="UP000215453">
    <property type="component" value="Chromosome 13"/>
</dbReference>
<dbReference type="AlphaFoldDB" id="A0A1Y6LZ81"/>
<dbReference type="EMBL" id="LT882688">
    <property type="protein sequence ID" value="SMY29713.1"/>
    <property type="molecule type" value="Genomic_DNA"/>
</dbReference>
<protein>
    <submittedName>
        <fullName evidence="1">Uncharacterized protein</fullName>
    </submittedName>
</protein>